<dbReference type="Proteomes" id="UP001064087">
    <property type="component" value="Chromosome"/>
</dbReference>
<keyword evidence="3" id="KW-1185">Reference proteome</keyword>
<sequence length="183" mass="19731">MAKLTTALIAGIALQTVALHASDAIPARLIPLPADFALHYTCAAIDAQLGWQSIDTRHLSKPAVYALGTAHFPPSTLNSVHVDYKWSVDGARYDRVGPDGHTGADAAALKPFERYKFFADLPFGALLSRSANLKLAHIREQRAAAGYPTHSNQVDFRINDTGLGDNVGGMVVCITDLKYFNAQ</sequence>
<keyword evidence="1" id="KW-0732">Signal</keyword>
<name>A0ABY6DG09_9RHOB</name>
<feature type="signal peptide" evidence="1">
    <location>
        <begin position="1"/>
        <end position="21"/>
    </location>
</feature>
<evidence type="ECO:0000313" key="2">
    <source>
        <dbReference type="EMBL" id="UXX82730.1"/>
    </source>
</evidence>
<reference evidence="2" key="1">
    <citation type="submission" date="2022-10" db="EMBL/GenBank/DDBJ databases">
        <title>Roseovarius pelagicus sp. nov., isolated from Arctic seawater.</title>
        <authorList>
            <person name="Hong Y.W."/>
            <person name="Hwang C.Y."/>
        </authorList>
    </citation>
    <scope>NUCLEOTIDE SEQUENCE</scope>
    <source>
        <strain evidence="2">HL-MP18</strain>
    </source>
</reference>
<evidence type="ECO:0008006" key="4">
    <source>
        <dbReference type="Google" id="ProtNLM"/>
    </source>
</evidence>
<feature type="chain" id="PRO_5046015153" description="DUF3455 domain-containing protein" evidence="1">
    <location>
        <begin position="22"/>
        <end position="183"/>
    </location>
</feature>
<evidence type="ECO:0000256" key="1">
    <source>
        <dbReference type="SAM" id="SignalP"/>
    </source>
</evidence>
<dbReference type="RefSeq" id="WP_263047551.1">
    <property type="nucleotide sequence ID" value="NZ_CP106738.1"/>
</dbReference>
<dbReference type="EMBL" id="CP106738">
    <property type="protein sequence ID" value="UXX82730.1"/>
    <property type="molecule type" value="Genomic_DNA"/>
</dbReference>
<gene>
    <name evidence="2" type="ORF">N7U68_16825</name>
</gene>
<accession>A0ABY6DG09</accession>
<proteinExistence type="predicted"/>
<organism evidence="2 3">
    <name type="scientific">Roseovarius pelagicus</name>
    <dbReference type="NCBI Taxonomy" id="2980108"/>
    <lineage>
        <taxon>Bacteria</taxon>
        <taxon>Pseudomonadati</taxon>
        <taxon>Pseudomonadota</taxon>
        <taxon>Alphaproteobacteria</taxon>
        <taxon>Rhodobacterales</taxon>
        <taxon>Roseobacteraceae</taxon>
        <taxon>Roseovarius</taxon>
    </lineage>
</organism>
<evidence type="ECO:0000313" key="3">
    <source>
        <dbReference type="Proteomes" id="UP001064087"/>
    </source>
</evidence>
<protein>
    <recommendedName>
        <fullName evidence="4">DUF3455 domain-containing protein</fullName>
    </recommendedName>
</protein>